<feature type="compositionally biased region" description="Low complexity" evidence="2">
    <location>
        <begin position="316"/>
        <end position="330"/>
    </location>
</feature>
<feature type="coiled-coil region" evidence="1">
    <location>
        <begin position="410"/>
        <end position="437"/>
    </location>
</feature>
<gene>
    <name evidence="3" type="ORF">CAUJ_LOCUS1423</name>
</gene>
<protein>
    <submittedName>
        <fullName evidence="3">Uncharacterized protein</fullName>
    </submittedName>
</protein>
<dbReference type="OrthoDB" id="5813169at2759"/>
<evidence type="ECO:0000256" key="2">
    <source>
        <dbReference type="SAM" id="MobiDB-lite"/>
    </source>
</evidence>
<dbReference type="EMBL" id="CAJGYM010000002">
    <property type="protein sequence ID" value="CAD6185504.1"/>
    <property type="molecule type" value="Genomic_DNA"/>
</dbReference>
<feature type="region of interest" description="Disordered" evidence="2">
    <location>
        <begin position="1"/>
        <end position="28"/>
    </location>
</feature>
<feature type="compositionally biased region" description="Basic and acidic residues" evidence="2">
    <location>
        <begin position="1"/>
        <end position="13"/>
    </location>
</feature>
<evidence type="ECO:0000256" key="1">
    <source>
        <dbReference type="SAM" id="Coils"/>
    </source>
</evidence>
<feature type="region of interest" description="Disordered" evidence="2">
    <location>
        <begin position="52"/>
        <end position="71"/>
    </location>
</feature>
<feature type="compositionally biased region" description="Polar residues" evidence="2">
    <location>
        <begin position="16"/>
        <end position="25"/>
    </location>
</feature>
<proteinExistence type="predicted"/>
<reference evidence="3" key="1">
    <citation type="submission" date="2020-10" db="EMBL/GenBank/DDBJ databases">
        <authorList>
            <person name="Kikuchi T."/>
        </authorList>
    </citation>
    <scope>NUCLEOTIDE SEQUENCE</scope>
    <source>
        <strain evidence="3">NKZ352</strain>
    </source>
</reference>
<accession>A0A8S1GRE8</accession>
<feature type="coiled-coil region" evidence="1">
    <location>
        <begin position="200"/>
        <end position="234"/>
    </location>
</feature>
<dbReference type="AlphaFoldDB" id="A0A8S1GRE8"/>
<organism evidence="3 4">
    <name type="scientific">Caenorhabditis auriculariae</name>
    <dbReference type="NCBI Taxonomy" id="2777116"/>
    <lineage>
        <taxon>Eukaryota</taxon>
        <taxon>Metazoa</taxon>
        <taxon>Ecdysozoa</taxon>
        <taxon>Nematoda</taxon>
        <taxon>Chromadorea</taxon>
        <taxon>Rhabditida</taxon>
        <taxon>Rhabditina</taxon>
        <taxon>Rhabditomorpha</taxon>
        <taxon>Rhabditoidea</taxon>
        <taxon>Rhabditidae</taxon>
        <taxon>Peloderinae</taxon>
        <taxon>Caenorhabditis</taxon>
    </lineage>
</organism>
<evidence type="ECO:0000313" key="4">
    <source>
        <dbReference type="Proteomes" id="UP000835052"/>
    </source>
</evidence>
<name>A0A8S1GRE8_9PELO</name>
<comment type="caution">
    <text evidence="3">The sequence shown here is derived from an EMBL/GenBank/DDBJ whole genome shotgun (WGS) entry which is preliminary data.</text>
</comment>
<sequence length="447" mass="51375">MNEERSEAEHEMVKSSFPSPSLNSNDLRRQNDWLNMQLNKLRVEKLELKKSNSKLNDSKRQATEEHDNLKAEATKLSTSLFEAVQERRKLREKLTFLEQKHNEIMKKEETQNAKIFSLEEALKTKEAELQELTANSSSAASKAQTLETDAKYWKDKCEALEITFHDHQAQYEKLVGIEKMAVSFENNYSGASQVANKQELLESQKKNELLLKEVQNLNQRIEELEMQQTALLSESVSAATNPLIERIDKLSVSLETSIGEREELQKKHKILMNRMPSLASESRMLKNMLFFVGGVFRGFKIALSGRYESSSNILREPSTSESETQTSPVENNSPRKASTPEKETQVKESAPGIEFEKNTFVLEKMKEVVAMRESMKAEMDRVRQEAYTAEVVKRNAERRNQEYNELLIFYGEKIERIEELQADNDELRQLLREQALAHTNSASTAGK</sequence>
<keyword evidence="4" id="KW-1185">Reference proteome</keyword>
<dbReference type="Proteomes" id="UP000835052">
    <property type="component" value="Unassembled WGS sequence"/>
</dbReference>
<evidence type="ECO:0000313" key="3">
    <source>
        <dbReference type="EMBL" id="CAD6185504.1"/>
    </source>
</evidence>
<feature type="region of interest" description="Disordered" evidence="2">
    <location>
        <begin position="310"/>
        <end position="350"/>
    </location>
</feature>
<keyword evidence="1" id="KW-0175">Coiled coil</keyword>